<sequence>MVYMYRATWEVGEHRLCRLSNDKKPPAPLGMAVPEDDVVTKSGENHAWLHRGDGGCYRGSQRWPRCKSYRHLEQDQPDDANEILAKEDGERNAPWHRRRGGCFPGSRLWPRCRGWGGRGNCFSGIDSVAKLPQDAMTASSDHFAAYIEKALSCDKL</sequence>
<comment type="caution">
    <text evidence="1">The sequence shown here is derived from an EMBL/GenBank/DDBJ whole genome shotgun (WGS) entry which is preliminary data.</text>
</comment>
<dbReference type="EMBL" id="JAACNO010002359">
    <property type="protein sequence ID" value="KAF4133568.1"/>
    <property type="molecule type" value="Genomic_DNA"/>
</dbReference>
<dbReference type="Proteomes" id="UP000704712">
    <property type="component" value="Unassembled WGS sequence"/>
</dbReference>
<evidence type="ECO:0000313" key="1">
    <source>
        <dbReference type="EMBL" id="KAF4133568.1"/>
    </source>
</evidence>
<evidence type="ECO:0000313" key="2">
    <source>
        <dbReference type="Proteomes" id="UP000704712"/>
    </source>
</evidence>
<reference evidence="1" key="1">
    <citation type="submission" date="2020-03" db="EMBL/GenBank/DDBJ databases">
        <title>Hybrid Assembly of Korean Phytophthora infestans isolates.</title>
        <authorList>
            <person name="Prokchorchik M."/>
            <person name="Lee Y."/>
            <person name="Seo J."/>
            <person name="Cho J.-H."/>
            <person name="Park Y.-E."/>
            <person name="Jang D.-C."/>
            <person name="Im J.-S."/>
            <person name="Choi J.-G."/>
            <person name="Park H.-J."/>
            <person name="Lee G.-B."/>
            <person name="Lee Y.-G."/>
            <person name="Hong S.-Y."/>
            <person name="Cho K."/>
            <person name="Sohn K.H."/>
        </authorList>
    </citation>
    <scope>NUCLEOTIDE SEQUENCE</scope>
    <source>
        <strain evidence="1">KR_2_A2</strain>
    </source>
</reference>
<organism evidence="1 2">
    <name type="scientific">Phytophthora infestans</name>
    <name type="common">Potato late blight agent</name>
    <name type="synonym">Botrytis infestans</name>
    <dbReference type="NCBI Taxonomy" id="4787"/>
    <lineage>
        <taxon>Eukaryota</taxon>
        <taxon>Sar</taxon>
        <taxon>Stramenopiles</taxon>
        <taxon>Oomycota</taxon>
        <taxon>Peronosporomycetes</taxon>
        <taxon>Peronosporales</taxon>
        <taxon>Peronosporaceae</taxon>
        <taxon>Phytophthora</taxon>
    </lineage>
</organism>
<name>A0A8S9U5Q5_PHYIN</name>
<protein>
    <submittedName>
        <fullName evidence="1">Uncharacterized protein</fullName>
    </submittedName>
</protein>
<gene>
    <name evidence="1" type="ORF">GN958_ATG16905</name>
</gene>
<accession>A0A8S9U5Q5</accession>
<dbReference type="AlphaFoldDB" id="A0A8S9U5Q5"/>
<proteinExistence type="predicted"/>